<organism evidence="3 4">
    <name type="scientific">Winogradskyella echinorum</name>
    <dbReference type="NCBI Taxonomy" id="538189"/>
    <lineage>
        <taxon>Bacteria</taxon>
        <taxon>Pseudomonadati</taxon>
        <taxon>Bacteroidota</taxon>
        <taxon>Flavobacteriia</taxon>
        <taxon>Flavobacteriales</taxon>
        <taxon>Flavobacteriaceae</taxon>
        <taxon>Winogradskyella</taxon>
    </lineage>
</organism>
<evidence type="ECO:0000259" key="2">
    <source>
        <dbReference type="Pfam" id="PF04784"/>
    </source>
</evidence>
<gene>
    <name evidence="3" type="ORF">H6H04_02765</name>
</gene>
<dbReference type="InterPro" id="IPR006869">
    <property type="entry name" value="DUF547"/>
</dbReference>
<evidence type="ECO:0000313" key="3">
    <source>
        <dbReference type="EMBL" id="MBC3845290.1"/>
    </source>
</evidence>
<feature type="domain" description="DUF547" evidence="2">
    <location>
        <begin position="145"/>
        <end position="247"/>
    </location>
</feature>
<dbReference type="RefSeq" id="WP_186844407.1">
    <property type="nucleotide sequence ID" value="NZ_JACOME010000001.1"/>
</dbReference>
<evidence type="ECO:0000256" key="1">
    <source>
        <dbReference type="SAM" id="SignalP"/>
    </source>
</evidence>
<name>A0ABR6XXS8_9FLAO</name>
<proteinExistence type="predicted"/>
<dbReference type="PROSITE" id="PS51257">
    <property type="entry name" value="PROKAR_LIPOPROTEIN"/>
    <property type="match status" value="1"/>
</dbReference>
<dbReference type="Proteomes" id="UP000607435">
    <property type="component" value="Unassembled WGS sequence"/>
</dbReference>
<dbReference type="PANTHER" id="PTHR46361:SF3">
    <property type="entry name" value="ELECTRON CARRIER_ PROTEIN DISULFIDE OXIDOREDUCTASE"/>
    <property type="match status" value="1"/>
</dbReference>
<reference evidence="3 4" key="1">
    <citation type="submission" date="2020-08" db="EMBL/GenBank/DDBJ databases">
        <title>Winogradskyella ouciana sp. nov., isolated from the hadal seawater of the Mariana Trench.</title>
        <authorList>
            <person name="He X."/>
        </authorList>
    </citation>
    <scope>NUCLEOTIDE SEQUENCE [LARGE SCALE GENOMIC DNA]</scope>
    <source>
        <strain evidence="3 4">KCTC 22026</strain>
    </source>
</reference>
<keyword evidence="1" id="KW-0732">Signal</keyword>
<dbReference type="Pfam" id="PF04784">
    <property type="entry name" value="DUF547"/>
    <property type="match status" value="1"/>
</dbReference>
<dbReference type="PANTHER" id="PTHR46361">
    <property type="entry name" value="ELECTRON CARRIER/ PROTEIN DISULFIDE OXIDOREDUCTASE"/>
    <property type="match status" value="1"/>
</dbReference>
<evidence type="ECO:0000313" key="4">
    <source>
        <dbReference type="Proteomes" id="UP000607435"/>
    </source>
</evidence>
<accession>A0ABR6XXS8</accession>
<dbReference type="EMBL" id="JACOME010000001">
    <property type="protein sequence ID" value="MBC3845290.1"/>
    <property type="molecule type" value="Genomic_DNA"/>
</dbReference>
<keyword evidence="4" id="KW-1185">Reference proteome</keyword>
<feature type="chain" id="PRO_5045281750" evidence="1">
    <location>
        <begin position="19"/>
        <end position="308"/>
    </location>
</feature>
<sequence>MKYSFVLILLLFISSCYGTKKIAESQPESTNEVAIVTEVSDVVEAPKVKKTQDSIASLTKGDFIIVVKKEPETSSLDTTKTDFHQNLSKRTLTEHQLWNELLELYVSENGNVNYNGFKKDHSKLLGYIKVLQISYEKVNSKTERSKDELLAYWINAYNALTIDLILRNYPTKSIKDIKDPWDQRLWQFGHKWLNLNDIEHNILRKMDEPRIHFAIVCASVSCPKIQNEAFTASNLEEQLSNATKEFLADSTKNDISQNNLKLSKIFKWFKKDFEQEGSLIDFLNQYSTVIISDSAKKSYKDYNWDLNE</sequence>
<comment type="caution">
    <text evidence="3">The sequence shown here is derived from an EMBL/GenBank/DDBJ whole genome shotgun (WGS) entry which is preliminary data.</text>
</comment>
<protein>
    <submittedName>
        <fullName evidence="3">DUF547 domain-containing protein</fullName>
    </submittedName>
</protein>
<feature type="signal peptide" evidence="1">
    <location>
        <begin position="1"/>
        <end position="18"/>
    </location>
</feature>